<feature type="region of interest" description="Disordered" evidence="1">
    <location>
        <begin position="103"/>
        <end position="141"/>
    </location>
</feature>
<dbReference type="OrthoDB" id="9796740at2"/>
<gene>
    <name evidence="2" type="ORF">CCAX7_003520</name>
</gene>
<dbReference type="EMBL" id="AP025739">
    <property type="protein sequence ID" value="BDI28301.1"/>
    <property type="molecule type" value="Genomic_DNA"/>
</dbReference>
<dbReference type="RefSeq" id="WP_119320244.1">
    <property type="nucleotide sequence ID" value="NZ_AP025739.1"/>
</dbReference>
<protein>
    <submittedName>
        <fullName evidence="2">Uncharacterized protein</fullName>
    </submittedName>
</protein>
<reference evidence="2 3" key="1">
    <citation type="journal article" date="2019" name="Int. J. Syst. Evol. Microbiol.">
        <title>Capsulimonas corticalis gen. nov., sp. nov., an aerobic capsulated bacterium, of a novel bacterial order, Capsulimonadales ord. nov., of the class Armatimonadia of the phylum Armatimonadetes.</title>
        <authorList>
            <person name="Li J."/>
            <person name="Kudo C."/>
            <person name="Tonouchi A."/>
        </authorList>
    </citation>
    <scope>NUCLEOTIDE SEQUENCE [LARGE SCALE GENOMIC DNA]</scope>
    <source>
        <strain evidence="2 3">AX-7</strain>
    </source>
</reference>
<evidence type="ECO:0000313" key="3">
    <source>
        <dbReference type="Proteomes" id="UP000287394"/>
    </source>
</evidence>
<sequence length="141" mass="15382">METPALSLPANLPLNMTGASHAQKPADLKKACQQFEGYFLNLMFKEMRKSIPKSTVLKDDAGQEQTFQEMMDQKVSDVMSERGDFGLAKMMYVQLTRADIVNADGTPVPAPGVDASEETAADAGKSSQKPNAPASKTRQWK</sequence>
<keyword evidence="3" id="KW-1185">Reference proteome</keyword>
<feature type="compositionally biased region" description="Polar residues" evidence="1">
    <location>
        <begin position="125"/>
        <end position="141"/>
    </location>
</feature>
<dbReference type="KEGG" id="ccot:CCAX7_003520"/>
<accession>A0A402CS98</accession>
<evidence type="ECO:0000256" key="1">
    <source>
        <dbReference type="SAM" id="MobiDB-lite"/>
    </source>
</evidence>
<dbReference type="Proteomes" id="UP000287394">
    <property type="component" value="Chromosome"/>
</dbReference>
<proteinExistence type="predicted"/>
<dbReference type="AlphaFoldDB" id="A0A402CS98"/>
<name>A0A402CS98_9BACT</name>
<dbReference type="InterPro" id="IPR019301">
    <property type="entry name" value="Flagellar_prot_FlgJ_N"/>
</dbReference>
<dbReference type="Pfam" id="PF10135">
    <property type="entry name" value="Rod-binding"/>
    <property type="match status" value="1"/>
</dbReference>
<evidence type="ECO:0000313" key="2">
    <source>
        <dbReference type="EMBL" id="BDI28301.1"/>
    </source>
</evidence>
<organism evidence="2 3">
    <name type="scientific">Capsulimonas corticalis</name>
    <dbReference type="NCBI Taxonomy" id="2219043"/>
    <lineage>
        <taxon>Bacteria</taxon>
        <taxon>Bacillati</taxon>
        <taxon>Armatimonadota</taxon>
        <taxon>Armatimonadia</taxon>
        <taxon>Capsulimonadales</taxon>
        <taxon>Capsulimonadaceae</taxon>
        <taxon>Capsulimonas</taxon>
    </lineage>
</organism>